<evidence type="ECO:0000256" key="9">
    <source>
        <dbReference type="ARBA" id="ARBA00048425"/>
    </source>
</evidence>
<evidence type="ECO:0000259" key="11">
    <source>
        <dbReference type="PROSITE" id="PS50975"/>
    </source>
</evidence>
<dbReference type="Pfam" id="PF02875">
    <property type="entry name" value="Mur_ligase_C"/>
    <property type="match status" value="1"/>
</dbReference>
<evidence type="ECO:0000256" key="6">
    <source>
        <dbReference type="ARBA" id="ARBA00022036"/>
    </source>
</evidence>
<dbReference type="PANTHER" id="PTHR23135">
    <property type="entry name" value="MUR LIGASE FAMILY MEMBER"/>
    <property type="match status" value="1"/>
</dbReference>
<accession>A0ABU0UTW7</accession>
<proteinExistence type="inferred from homology"/>
<dbReference type="InterPro" id="IPR011810">
    <property type="entry name" value="Cya_phycin_syn"/>
</dbReference>
<dbReference type="SUPFAM" id="SSF56059">
    <property type="entry name" value="Glutathione synthetase ATP-binding domain-like"/>
    <property type="match status" value="1"/>
</dbReference>
<evidence type="ECO:0000256" key="10">
    <source>
        <dbReference type="PROSITE-ProRule" id="PRU00409"/>
    </source>
</evidence>
<dbReference type="Pfam" id="PF08245">
    <property type="entry name" value="Mur_ligase_M"/>
    <property type="match status" value="1"/>
</dbReference>
<dbReference type="InterPro" id="IPR013221">
    <property type="entry name" value="Mur_ligase_cen"/>
</dbReference>
<dbReference type="GO" id="GO:0071161">
    <property type="term" value="F:cyanophycin synthetase activity (L-arginine-adding)"/>
    <property type="evidence" value="ECO:0007669"/>
    <property type="project" value="UniProtKB-EC"/>
</dbReference>
<evidence type="ECO:0000256" key="2">
    <source>
        <dbReference type="ARBA" id="ARBA00009060"/>
    </source>
</evidence>
<keyword evidence="10" id="KW-0067">ATP-binding</keyword>
<dbReference type="NCBIfam" id="TIGR02068">
    <property type="entry name" value="cya_phycin_syn"/>
    <property type="match status" value="1"/>
</dbReference>
<evidence type="ECO:0000256" key="4">
    <source>
        <dbReference type="ARBA" id="ARBA00012968"/>
    </source>
</evidence>
<organism evidence="12 13">
    <name type="scientific">Acinetobacter baylyi</name>
    <dbReference type="NCBI Taxonomy" id="202950"/>
    <lineage>
        <taxon>Bacteria</taxon>
        <taxon>Pseudomonadati</taxon>
        <taxon>Pseudomonadota</taxon>
        <taxon>Gammaproteobacteria</taxon>
        <taxon>Moraxellales</taxon>
        <taxon>Moraxellaceae</taxon>
        <taxon>Acinetobacter</taxon>
    </lineage>
</organism>
<dbReference type="InterPro" id="IPR013815">
    <property type="entry name" value="ATP_grasp_subdomain_1"/>
</dbReference>
<dbReference type="Gene3D" id="3.30.1490.20">
    <property type="entry name" value="ATP-grasp fold, A domain"/>
    <property type="match status" value="1"/>
</dbReference>
<gene>
    <name evidence="12" type="ORF">QE380_000917</name>
</gene>
<sequence length="914" mass="99690">MNIISTSVYVGPNVYASIPLIRLVIDLNPHYITQLASMGSEVLENLEKVIPTLKTEQDAKLQHKLEELRQAPQQQIGELVAILALHLQRLAGQKGGAAFSAYCHEDETEILYSYESEEIGIEAGEVVCDMLVALAKAHEAGDQIDLNRDVKGFLRYADRFALGPSALALVQAAEERNIPWYRLNDASLIQVGQGKYQKRIEAALTSGTSHIAVEIAGDKNVCNQLLQDLGLPVPKQRVVYDIDDAVRAARRVGFPVVLKPLDGNHGRGVSVNLTTDEAVEAAFDIAMSEGSAVIVESMLYGDDHRLLVVNGELVAAARRVPGHIVGDGEHNVEALIEIVNQDPRRGVGHENMLTKIELDEQALKLLAEKGYDKDSIPAKDEVVYLRRTANISTGGTAIDVTDTIHPENKLMAERAIRAVGLDIGAVDFLTTDITKSYRDIGGGICEVNAGPGLRMHISPSEGPSRDVGGKIMDMLFPQGSQSRVPIAAITGTNGKTTCSRMLAHILKMAGHVVGQTSTDAVYIDGNVTVKGDMTGPVSAKMVLRDPSVDIAVLETARGGIVRSGLGYQFCDVGAVLNVSSDHLGLGGVDTLDGLAEVKRVIAEVTKDTVVLNADNAYTLKMAGHSPAKHIMYVTRDAENKLVREHIRLGKRAVVLEKGLNGDQIVIYENGTQIPLIWTHLIPATLEGKAIHNVENAMFAAGMAYALGKNLDQIRIGLRTFDNTFFQSPGRMNVFDKHGFRVILDYGHNEAAVGAMTELVDRLNPRGRRLLGVTCPGDRRDEDVVAIAAKVAGHFDEYYCHRDDDLRGRAPDETPKIMRDALIQLGVPESRIHIVEQEEDSLAAVLAEAQVDDLILFFCENITRSWKQIVHFTPEFNIENDHETLELKIAEQGFDIPEGYHAVSNDRGVMILPRG</sequence>
<dbReference type="PROSITE" id="PS50975">
    <property type="entry name" value="ATP_GRASP"/>
    <property type="match status" value="1"/>
</dbReference>
<evidence type="ECO:0000256" key="7">
    <source>
        <dbReference type="ARBA" id="ARBA00031353"/>
    </source>
</evidence>
<dbReference type="GO" id="GO:0071160">
    <property type="term" value="F:cyanophycin synthetase activity (L-aspartate-adding)"/>
    <property type="evidence" value="ECO:0007669"/>
    <property type="project" value="UniProtKB-EC"/>
</dbReference>
<comment type="function">
    <text evidence="1">Catalyzes the ATP-dependent polymerization of arginine and aspartate to multi-L-arginyl-poly-L-aspartic acid (cyanophycin; a water-insoluble reserve polymer).</text>
</comment>
<evidence type="ECO:0000256" key="5">
    <source>
        <dbReference type="ARBA" id="ARBA00013005"/>
    </source>
</evidence>
<evidence type="ECO:0000256" key="8">
    <source>
        <dbReference type="ARBA" id="ARBA00048094"/>
    </source>
</evidence>
<name>A0ABU0UTW7_ACIBI</name>
<dbReference type="PANTHER" id="PTHR23135:SF18">
    <property type="entry name" value="CYANOPHYCIN SYNTHETASE"/>
    <property type="match status" value="1"/>
</dbReference>
<dbReference type="Gene3D" id="3.40.1190.10">
    <property type="entry name" value="Mur-like, catalytic domain"/>
    <property type="match status" value="1"/>
</dbReference>
<evidence type="ECO:0000313" key="12">
    <source>
        <dbReference type="EMBL" id="MDQ1207994.1"/>
    </source>
</evidence>
<dbReference type="SUPFAM" id="SSF53623">
    <property type="entry name" value="MurD-like peptide ligases, catalytic domain"/>
    <property type="match status" value="1"/>
</dbReference>
<dbReference type="EMBL" id="JAUTBK010000002">
    <property type="protein sequence ID" value="MDQ1207994.1"/>
    <property type="molecule type" value="Genomic_DNA"/>
</dbReference>
<dbReference type="RefSeq" id="WP_307002378.1">
    <property type="nucleotide sequence ID" value="NZ_JAUTBK010000002.1"/>
</dbReference>
<comment type="subunit">
    <text evidence="3">Homodimer.</text>
</comment>
<dbReference type="InterPro" id="IPR036565">
    <property type="entry name" value="Mur-like_cat_sf"/>
</dbReference>
<dbReference type="InterPro" id="IPR004101">
    <property type="entry name" value="Mur_ligase_C"/>
</dbReference>
<dbReference type="Proteomes" id="UP001233360">
    <property type="component" value="Unassembled WGS sequence"/>
</dbReference>
<dbReference type="InterPro" id="IPR011761">
    <property type="entry name" value="ATP-grasp"/>
</dbReference>
<comment type="caution">
    <text evidence="12">The sequence shown here is derived from an EMBL/GenBank/DDBJ whole genome shotgun (WGS) entry which is preliminary data.</text>
</comment>
<dbReference type="Gene3D" id="3.90.190.20">
    <property type="entry name" value="Mur ligase, C-terminal domain"/>
    <property type="match status" value="1"/>
</dbReference>
<comment type="similarity">
    <text evidence="2">In the C-terminal section; belongs to the MurCDEF family.</text>
</comment>
<dbReference type="EC" id="6.3.2.29" evidence="5"/>
<keyword evidence="13" id="KW-1185">Reference proteome</keyword>
<dbReference type="SUPFAM" id="SSF53244">
    <property type="entry name" value="MurD-like peptide ligases, peptide-binding domain"/>
    <property type="match status" value="1"/>
</dbReference>
<reference evidence="12 13" key="1">
    <citation type="submission" date="2023-07" db="EMBL/GenBank/DDBJ databases">
        <title>Functional and genomic diversity of the sorghum phyllosphere microbiome.</title>
        <authorList>
            <person name="Shade A."/>
        </authorList>
    </citation>
    <scope>NUCLEOTIDE SEQUENCE [LARGE SCALE GENOMIC DNA]</scope>
    <source>
        <strain evidence="12 13">SORGH_AS_0887</strain>
    </source>
</reference>
<comment type="catalytic activity">
    <reaction evidence="8">
        <text>[L-4-(L-arginin-2-N-yl)aspartate](n)-L-aspartate + L-arginine + ATP = [L-4-(L-arginin-2-N-yl)aspartate](n+1) + ADP + phosphate + H(+)</text>
        <dbReference type="Rhea" id="RHEA:23888"/>
        <dbReference type="Rhea" id="RHEA-COMP:13732"/>
        <dbReference type="Rhea" id="RHEA-COMP:13733"/>
        <dbReference type="ChEBI" id="CHEBI:15378"/>
        <dbReference type="ChEBI" id="CHEBI:30616"/>
        <dbReference type="ChEBI" id="CHEBI:32682"/>
        <dbReference type="ChEBI" id="CHEBI:43474"/>
        <dbReference type="ChEBI" id="CHEBI:137986"/>
        <dbReference type="ChEBI" id="CHEBI:137990"/>
        <dbReference type="ChEBI" id="CHEBI:456216"/>
        <dbReference type="EC" id="6.3.2.30"/>
    </reaction>
</comment>
<evidence type="ECO:0000256" key="3">
    <source>
        <dbReference type="ARBA" id="ARBA00011738"/>
    </source>
</evidence>
<keyword evidence="12" id="KW-0436">Ligase</keyword>
<dbReference type="InterPro" id="IPR036615">
    <property type="entry name" value="Mur_ligase_C_dom_sf"/>
</dbReference>
<keyword evidence="10" id="KW-0547">Nucleotide-binding</keyword>
<feature type="domain" description="ATP-grasp" evidence="11">
    <location>
        <begin position="223"/>
        <end position="476"/>
    </location>
</feature>
<dbReference type="NCBIfam" id="NF010623">
    <property type="entry name" value="PRK14016.1"/>
    <property type="match status" value="1"/>
</dbReference>
<dbReference type="Pfam" id="PF13549">
    <property type="entry name" value="ATP-grasp_5"/>
    <property type="match status" value="1"/>
</dbReference>
<comment type="catalytic activity">
    <reaction evidence="9">
        <text>[L-4-(L-arginin-2-N-yl)aspartate](n) + L-aspartate + ATP = [L-4-(L-arginin-2-N-yl)aspartate](n)-L-aspartate + ADP + phosphate + H(+)</text>
        <dbReference type="Rhea" id="RHEA:13277"/>
        <dbReference type="Rhea" id="RHEA-COMP:13728"/>
        <dbReference type="Rhea" id="RHEA-COMP:13733"/>
        <dbReference type="ChEBI" id="CHEBI:15378"/>
        <dbReference type="ChEBI" id="CHEBI:29991"/>
        <dbReference type="ChEBI" id="CHEBI:30616"/>
        <dbReference type="ChEBI" id="CHEBI:43474"/>
        <dbReference type="ChEBI" id="CHEBI:137986"/>
        <dbReference type="ChEBI" id="CHEBI:137990"/>
        <dbReference type="ChEBI" id="CHEBI:456216"/>
        <dbReference type="EC" id="6.3.2.29"/>
    </reaction>
</comment>
<evidence type="ECO:0000256" key="1">
    <source>
        <dbReference type="ARBA" id="ARBA00003184"/>
    </source>
</evidence>
<protein>
    <recommendedName>
        <fullName evidence="6">Cyanophycin synthetase</fullName>
        <ecNumber evidence="5">6.3.2.29</ecNumber>
        <ecNumber evidence="4">6.3.2.30</ecNumber>
    </recommendedName>
    <alternativeName>
        <fullName evidence="7">Cyanophycin synthase</fullName>
    </alternativeName>
</protein>
<dbReference type="Gene3D" id="3.30.470.20">
    <property type="entry name" value="ATP-grasp fold, B domain"/>
    <property type="match status" value="1"/>
</dbReference>
<evidence type="ECO:0000313" key="13">
    <source>
        <dbReference type="Proteomes" id="UP001233360"/>
    </source>
</evidence>
<dbReference type="EC" id="6.3.2.30" evidence="4"/>